<dbReference type="EMBL" id="WIGO01000332">
    <property type="protein sequence ID" value="KAF6816707.1"/>
    <property type="molecule type" value="Genomic_DNA"/>
</dbReference>
<protein>
    <submittedName>
        <fullName evidence="2">Uncharacterized protein</fullName>
    </submittedName>
</protein>
<feature type="region of interest" description="Disordered" evidence="1">
    <location>
        <begin position="15"/>
        <end position="41"/>
    </location>
</feature>
<evidence type="ECO:0000256" key="1">
    <source>
        <dbReference type="SAM" id="MobiDB-lite"/>
    </source>
</evidence>
<feature type="compositionally biased region" description="Basic and acidic residues" evidence="1">
    <location>
        <begin position="97"/>
        <end position="106"/>
    </location>
</feature>
<gene>
    <name evidence="2" type="ORF">CPLU01_13793</name>
</gene>
<feature type="region of interest" description="Disordered" evidence="1">
    <location>
        <begin position="82"/>
        <end position="114"/>
    </location>
</feature>
<comment type="caution">
    <text evidence="2">The sequence shown here is derived from an EMBL/GenBank/DDBJ whole genome shotgun (WGS) entry which is preliminary data.</text>
</comment>
<organism evidence="2 3">
    <name type="scientific">Colletotrichum plurivorum</name>
    <dbReference type="NCBI Taxonomy" id="2175906"/>
    <lineage>
        <taxon>Eukaryota</taxon>
        <taxon>Fungi</taxon>
        <taxon>Dikarya</taxon>
        <taxon>Ascomycota</taxon>
        <taxon>Pezizomycotina</taxon>
        <taxon>Sordariomycetes</taxon>
        <taxon>Hypocreomycetidae</taxon>
        <taxon>Glomerellales</taxon>
        <taxon>Glomerellaceae</taxon>
        <taxon>Colletotrichum</taxon>
        <taxon>Colletotrichum orchidearum species complex</taxon>
    </lineage>
</organism>
<sequence length="137" mass="14809">MAGCMIDLRSIRSRGLRRTASTEPRLQVAGKSPRAHQELDQGVRCGRADRTRPLLAIITDAGSTDTSSPHGCSTKITCEISPLGVVEDTPPPNSPLKRPEEDDSPRGGKPRRITLNTVRNGFGRLRLASCTRDGHLG</sequence>
<reference evidence="2" key="1">
    <citation type="journal article" date="2020" name="Phytopathology">
        <title>Genome Sequence Resources of Colletotrichum truncatum, C. plurivorum, C. musicola, and C. sojae: Four Species Pathogenic to Soybean (Glycine max).</title>
        <authorList>
            <person name="Rogerio F."/>
            <person name="Boufleur T.R."/>
            <person name="Ciampi-Guillardi M."/>
            <person name="Sukno S.A."/>
            <person name="Thon M.R."/>
            <person name="Massola Junior N.S."/>
            <person name="Baroncelli R."/>
        </authorList>
    </citation>
    <scope>NUCLEOTIDE SEQUENCE</scope>
    <source>
        <strain evidence="2">LFN00145</strain>
    </source>
</reference>
<keyword evidence="3" id="KW-1185">Reference proteome</keyword>
<proteinExistence type="predicted"/>
<accession>A0A8H6N1B8</accession>
<evidence type="ECO:0000313" key="3">
    <source>
        <dbReference type="Proteomes" id="UP000654918"/>
    </source>
</evidence>
<name>A0A8H6N1B8_9PEZI</name>
<dbReference type="AlphaFoldDB" id="A0A8H6N1B8"/>
<dbReference type="Proteomes" id="UP000654918">
    <property type="component" value="Unassembled WGS sequence"/>
</dbReference>
<evidence type="ECO:0000313" key="2">
    <source>
        <dbReference type="EMBL" id="KAF6816707.1"/>
    </source>
</evidence>